<evidence type="ECO:0000259" key="2">
    <source>
        <dbReference type="Pfam" id="PF12728"/>
    </source>
</evidence>
<name>A0A6J4VS94_9BACT</name>
<dbReference type="AlphaFoldDB" id="A0A6J4VS94"/>
<dbReference type="InterPro" id="IPR009061">
    <property type="entry name" value="DNA-bd_dom_put_sf"/>
</dbReference>
<dbReference type="SUPFAM" id="SSF46955">
    <property type="entry name" value="Putative DNA-binding domain"/>
    <property type="match status" value="1"/>
</dbReference>
<dbReference type="InterPro" id="IPR010093">
    <property type="entry name" value="SinI_DNA-bd"/>
</dbReference>
<gene>
    <name evidence="3" type="ORF">AVDCRST_MAG88-3632</name>
</gene>
<sequence>MTDTQSLKRPPADGDEAIGTSDERYISTREAATLLGVNRATVINWARQGRFGAIQYGSRGIYRFDRREIVHFLNKSRLRFSDGADTSRRAADD</sequence>
<organism evidence="3">
    <name type="scientific">uncultured Thermomicrobiales bacterium</name>
    <dbReference type="NCBI Taxonomy" id="1645740"/>
    <lineage>
        <taxon>Bacteria</taxon>
        <taxon>Pseudomonadati</taxon>
        <taxon>Thermomicrobiota</taxon>
        <taxon>Thermomicrobia</taxon>
        <taxon>Thermomicrobiales</taxon>
        <taxon>environmental samples</taxon>
    </lineage>
</organism>
<dbReference type="Gene3D" id="1.10.1660.10">
    <property type="match status" value="1"/>
</dbReference>
<dbReference type="Pfam" id="PF12728">
    <property type="entry name" value="HTH_17"/>
    <property type="match status" value="1"/>
</dbReference>
<accession>A0A6J4VS94</accession>
<evidence type="ECO:0000256" key="1">
    <source>
        <dbReference type="SAM" id="MobiDB-lite"/>
    </source>
</evidence>
<proteinExistence type="predicted"/>
<reference evidence="3" key="1">
    <citation type="submission" date="2020-02" db="EMBL/GenBank/DDBJ databases">
        <authorList>
            <person name="Meier V. D."/>
        </authorList>
    </citation>
    <scope>NUCLEOTIDE SEQUENCE</scope>
    <source>
        <strain evidence="3">AVDCRST_MAG88</strain>
    </source>
</reference>
<feature type="domain" description="Helix-turn-helix" evidence="2">
    <location>
        <begin position="25"/>
        <end position="75"/>
    </location>
</feature>
<dbReference type="EMBL" id="CADCWM010000881">
    <property type="protein sequence ID" value="CAA9583510.1"/>
    <property type="molecule type" value="Genomic_DNA"/>
</dbReference>
<protein>
    <recommendedName>
        <fullName evidence="2">Helix-turn-helix domain-containing protein</fullName>
    </recommendedName>
</protein>
<dbReference type="InterPro" id="IPR041657">
    <property type="entry name" value="HTH_17"/>
</dbReference>
<evidence type="ECO:0000313" key="3">
    <source>
        <dbReference type="EMBL" id="CAA9583510.1"/>
    </source>
</evidence>
<feature type="region of interest" description="Disordered" evidence="1">
    <location>
        <begin position="1"/>
        <end position="22"/>
    </location>
</feature>
<dbReference type="NCBIfam" id="TIGR01764">
    <property type="entry name" value="excise"/>
    <property type="match status" value="1"/>
</dbReference>
<dbReference type="GO" id="GO:0003677">
    <property type="term" value="F:DNA binding"/>
    <property type="evidence" value="ECO:0007669"/>
    <property type="project" value="InterPro"/>
</dbReference>